<comment type="caution">
    <text evidence="2">The sequence shown here is derived from an EMBL/GenBank/DDBJ whole genome shotgun (WGS) entry which is preliminary data.</text>
</comment>
<sequence>MKRKYSSHEEKDPDPTVLEQPPQRQYHVAKTGRSAPRSNRPSNSQGPAGAPVSSEACGIHQESKSDLDEEEQGAPSTPPPPQEDNPAQPAPPPGSCDDWICCGQARQTPCGVSRTCTGPGTTRAGLQHPIQVCNVCNTHDEYSVLVAASKYVDHTPRSGFRAKLCKSCTLDEMQLYWHRVSMPPSDDPSAQEVLPGNWPGLDAQGNPTFQDFCTCINRILLLHNPRPPPRWPVFCHACRERWFPKLAAKRDETDICTYALDVESRNRYLVLNPASDLPSADFLPAQTDLRTKTANVVSGKKPLAYAHPSSGRMSARVLASRMARRIGPRCPCGKESVPMNPNGQELIEYCMVCMGVVVKPHWVAGTGYERDRIMRPRPVTRSMPGGVPRFHPTLGPLGVERSPRFRVNIERGWKFHPGPHQGEDDFVDRGENDSVDEDEDSSVDDG</sequence>
<protein>
    <submittedName>
        <fullName evidence="2">Uncharacterized protein</fullName>
    </submittedName>
</protein>
<feature type="compositionally biased region" description="Basic and acidic residues" evidence="1">
    <location>
        <begin position="1"/>
        <end position="14"/>
    </location>
</feature>
<dbReference type="EMBL" id="MU001494">
    <property type="protein sequence ID" value="KAF2449828.1"/>
    <property type="molecule type" value="Genomic_DNA"/>
</dbReference>
<feature type="compositionally biased region" description="Low complexity" evidence="1">
    <location>
        <begin position="33"/>
        <end position="44"/>
    </location>
</feature>
<feature type="compositionally biased region" description="Acidic residues" evidence="1">
    <location>
        <begin position="433"/>
        <end position="446"/>
    </location>
</feature>
<dbReference type="OrthoDB" id="3800213at2759"/>
<feature type="compositionally biased region" description="Basic and acidic residues" evidence="1">
    <location>
        <begin position="421"/>
        <end position="432"/>
    </location>
</feature>
<evidence type="ECO:0000313" key="3">
    <source>
        <dbReference type="Proteomes" id="UP000799764"/>
    </source>
</evidence>
<evidence type="ECO:0000313" key="2">
    <source>
        <dbReference type="EMBL" id="KAF2449828.1"/>
    </source>
</evidence>
<evidence type="ECO:0000256" key="1">
    <source>
        <dbReference type="SAM" id="MobiDB-lite"/>
    </source>
</evidence>
<dbReference type="AlphaFoldDB" id="A0A9P4UHR2"/>
<feature type="region of interest" description="Disordered" evidence="1">
    <location>
        <begin position="1"/>
        <end position="93"/>
    </location>
</feature>
<feature type="compositionally biased region" description="Pro residues" evidence="1">
    <location>
        <begin position="76"/>
        <end position="93"/>
    </location>
</feature>
<feature type="region of interest" description="Disordered" evidence="1">
    <location>
        <begin position="412"/>
        <end position="446"/>
    </location>
</feature>
<gene>
    <name evidence="2" type="ORF">P171DRAFT_480887</name>
</gene>
<proteinExistence type="predicted"/>
<name>A0A9P4UHR2_9PLEO</name>
<keyword evidence="3" id="KW-1185">Reference proteome</keyword>
<organism evidence="2 3">
    <name type="scientific">Karstenula rhodostoma CBS 690.94</name>
    <dbReference type="NCBI Taxonomy" id="1392251"/>
    <lineage>
        <taxon>Eukaryota</taxon>
        <taxon>Fungi</taxon>
        <taxon>Dikarya</taxon>
        <taxon>Ascomycota</taxon>
        <taxon>Pezizomycotina</taxon>
        <taxon>Dothideomycetes</taxon>
        <taxon>Pleosporomycetidae</taxon>
        <taxon>Pleosporales</taxon>
        <taxon>Massarineae</taxon>
        <taxon>Didymosphaeriaceae</taxon>
        <taxon>Karstenula</taxon>
    </lineage>
</organism>
<reference evidence="2" key="1">
    <citation type="journal article" date="2020" name="Stud. Mycol.">
        <title>101 Dothideomycetes genomes: a test case for predicting lifestyles and emergence of pathogens.</title>
        <authorList>
            <person name="Haridas S."/>
            <person name="Albert R."/>
            <person name="Binder M."/>
            <person name="Bloem J."/>
            <person name="Labutti K."/>
            <person name="Salamov A."/>
            <person name="Andreopoulos B."/>
            <person name="Baker S."/>
            <person name="Barry K."/>
            <person name="Bills G."/>
            <person name="Bluhm B."/>
            <person name="Cannon C."/>
            <person name="Castanera R."/>
            <person name="Culley D."/>
            <person name="Daum C."/>
            <person name="Ezra D."/>
            <person name="Gonzalez J."/>
            <person name="Henrissat B."/>
            <person name="Kuo A."/>
            <person name="Liang C."/>
            <person name="Lipzen A."/>
            <person name="Lutzoni F."/>
            <person name="Magnuson J."/>
            <person name="Mondo S."/>
            <person name="Nolan M."/>
            <person name="Ohm R."/>
            <person name="Pangilinan J."/>
            <person name="Park H.-J."/>
            <person name="Ramirez L."/>
            <person name="Alfaro M."/>
            <person name="Sun H."/>
            <person name="Tritt A."/>
            <person name="Yoshinaga Y."/>
            <person name="Zwiers L.-H."/>
            <person name="Turgeon B."/>
            <person name="Goodwin S."/>
            <person name="Spatafora J."/>
            <person name="Crous P."/>
            <person name="Grigoriev I."/>
        </authorList>
    </citation>
    <scope>NUCLEOTIDE SEQUENCE</scope>
    <source>
        <strain evidence="2">CBS 690.94</strain>
    </source>
</reference>
<accession>A0A9P4UHR2</accession>
<dbReference type="Proteomes" id="UP000799764">
    <property type="component" value="Unassembled WGS sequence"/>
</dbReference>